<feature type="domain" description="OmpR/PhoB-type" evidence="9">
    <location>
        <begin position="128"/>
        <end position="227"/>
    </location>
</feature>
<dbReference type="Gene3D" id="3.40.50.2300">
    <property type="match status" value="1"/>
</dbReference>
<keyword evidence="5" id="KW-0804">Transcription</keyword>
<dbReference type="InterPro" id="IPR011006">
    <property type="entry name" value="CheY-like_superfamily"/>
</dbReference>
<dbReference type="InterPro" id="IPR036388">
    <property type="entry name" value="WH-like_DNA-bd_sf"/>
</dbReference>
<dbReference type="Gene3D" id="1.10.10.10">
    <property type="entry name" value="Winged helix-like DNA-binding domain superfamily/Winged helix DNA-binding domain"/>
    <property type="match status" value="1"/>
</dbReference>
<proteinExistence type="predicted"/>
<evidence type="ECO:0000259" key="9">
    <source>
        <dbReference type="PROSITE" id="PS51755"/>
    </source>
</evidence>
<dbReference type="Proteomes" id="UP001060012">
    <property type="component" value="Chromosome"/>
</dbReference>
<gene>
    <name evidence="10" type="ORF">NJU99_13830</name>
</gene>
<dbReference type="SUPFAM" id="SSF52172">
    <property type="entry name" value="CheY-like"/>
    <property type="match status" value="1"/>
</dbReference>
<evidence type="ECO:0000313" key="11">
    <source>
        <dbReference type="Proteomes" id="UP001060012"/>
    </source>
</evidence>
<dbReference type="InterPro" id="IPR001789">
    <property type="entry name" value="Sig_transdc_resp-reg_receiver"/>
</dbReference>
<evidence type="ECO:0000259" key="8">
    <source>
        <dbReference type="PROSITE" id="PS50110"/>
    </source>
</evidence>
<dbReference type="PROSITE" id="PS50110">
    <property type="entry name" value="RESPONSE_REGULATORY"/>
    <property type="match status" value="1"/>
</dbReference>
<dbReference type="PANTHER" id="PTHR48111">
    <property type="entry name" value="REGULATOR OF RPOS"/>
    <property type="match status" value="1"/>
</dbReference>
<sequence>MIKVLMIEDDLELAQIITDYLASFDIEVTNTDSPYNGLSMLSVDKDYKLLILDLTLPEIDGLELIPKIREKSEIPIIISSARDDILDKVMGLERGADDYLPKPYNPRELQARIKTILKRVDTNTETKNEVKATNSVFEIKEDDMQINFKNNALTLTLAEYDILKLLIQRNGGVVSREDFIYASDHIEDDSSLKNIDVIISRIRTKLAKLDDTQTYIKSVRGIGYKLI</sequence>
<dbReference type="PROSITE" id="PS51755">
    <property type="entry name" value="OMPR_PHOB"/>
    <property type="match status" value="1"/>
</dbReference>
<evidence type="ECO:0000313" key="10">
    <source>
        <dbReference type="EMBL" id="UTJ07930.1"/>
    </source>
</evidence>
<dbReference type="EMBL" id="CP100595">
    <property type="protein sequence ID" value="UTJ07930.1"/>
    <property type="molecule type" value="Genomic_DNA"/>
</dbReference>
<evidence type="ECO:0000256" key="6">
    <source>
        <dbReference type="PROSITE-ProRule" id="PRU00169"/>
    </source>
</evidence>
<dbReference type="SMART" id="SM00448">
    <property type="entry name" value="REC"/>
    <property type="match status" value="1"/>
</dbReference>
<dbReference type="RefSeq" id="WP_254578104.1">
    <property type="nucleotide sequence ID" value="NZ_CP100595.1"/>
</dbReference>
<evidence type="ECO:0000256" key="7">
    <source>
        <dbReference type="PROSITE-ProRule" id="PRU01091"/>
    </source>
</evidence>
<name>A0ABY5E9T4_9BACT</name>
<evidence type="ECO:0000256" key="4">
    <source>
        <dbReference type="ARBA" id="ARBA00023125"/>
    </source>
</evidence>
<feature type="modified residue" description="4-aspartylphosphate" evidence="6">
    <location>
        <position position="53"/>
    </location>
</feature>
<feature type="DNA-binding region" description="OmpR/PhoB-type" evidence="7">
    <location>
        <begin position="128"/>
        <end position="227"/>
    </location>
</feature>
<evidence type="ECO:0000256" key="2">
    <source>
        <dbReference type="ARBA" id="ARBA00023012"/>
    </source>
</evidence>
<reference evidence="10" key="1">
    <citation type="submission" date="2022-07" db="EMBL/GenBank/DDBJ databases">
        <title>Arcobacter roscoffensis sp. nov., a marine bacterium isolated from coastal seawater collected from Roscoff, France.</title>
        <authorList>
            <person name="Pascual J."/>
            <person name="Lepeaux C."/>
            <person name="Methner A."/>
            <person name="Overmann J."/>
        </authorList>
    </citation>
    <scope>NUCLEOTIDE SEQUENCE</scope>
    <source>
        <strain evidence="10">ARW1-2F2</strain>
    </source>
</reference>
<accession>A0ABY5E9T4</accession>
<protein>
    <submittedName>
        <fullName evidence="10">Response regulator transcription factor</fullName>
    </submittedName>
</protein>
<keyword evidence="1 6" id="KW-0597">Phosphoprotein</keyword>
<dbReference type="PANTHER" id="PTHR48111:SF22">
    <property type="entry name" value="REGULATOR OF RPOS"/>
    <property type="match status" value="1"/>
</dbReference>
<dbReference type="Pfam" id="PF00486">
    <property type="entry name" value="Trans_reg_C"/>
    <property type="match status" value="1"/>
</dbReference>
<evidence type="ECO:0000256" key="3">
    <source>
        <dbReference type="ARBA" id="ARBA00023015"/>
    </source>
</evidence>
<keyword evidence="3" id="KW-0805">Transcription regulation</keyword>
<dbReference type="SUPFAM" id="SSF46894">
    <property type="entry name" value="C-terminal effector domain of the bipartite response regulators"/>
    <property type="match status" value="1"/>
</dbReference>
<keyword evidence="11" id="KW-1185">Reference proteome</keyword>
<dbReference type="SMART" id="SM00862">
    <property type="entry name" value="Trans_reg_C"/>
    <property type="match status" value="1"/>
</dbReference>
<organism evidence="10 11">
    <name type="scientific">Arcobacter roscoffensis</name>
    <dbReference type="NCBI Taxonomy" id="2961520"/>
    <lineage>
        <taxon>Bacteria</taxon>
        <taxon>Pseudomonadati</taxon>
        <taxon>Campylobacterota</taxon>
        <taxon>Epsilonproteobacteria</taxon>
        <taxon>Campylobacterales</taxon>
        <taxon>Arcobacteraceae</taxon>
        <taxon>Arcobacter</taxon>
    </lineage>
</organism>
<dbReference type="Pfam" id="PF00072">
    <property type="entry name" value="Response_reg"/>
    <property type="match status" value="1"/>
</dbReference>
<keyword evidence="2" id="KW-0902">Two-component regulatory system</keyword>
<dbReference type="InterPro" id="IPR016032">
    <property type="entry name" value="Sig_transdc_resp-reg_C-effctor"/>
</dbReference>
<dbReference type="InterPro" id="IPR039420">
    <property type="entry name" value="WalR-like"/>
</dbReference>
<dbReference type="CDD" id="cd00383">
    <property type="entry name" value="trans_reg_C"/>
    <property type="match status" value="1"/>
</dbReference>
<evidence type="ECO:0000256" key="5">
    <source>
        <dbReference type="ARBA" id="ARBA00023163"/>
    </source>
</evidence>
<keyword evidence="4 7" id="KW-0238">DNA-binding</keyword>
<feature type="domain" description="Response regulatory" evidence="8">
    <location>
        <begin position="3"/>
        <end position="117"/>
    </location>
</feature>
<dbReference type="InterPro" id="IPR001867">
    <property type="entry name" value="OmpR/PhoB-type_DNA-bd"/>
</dbReference>
<evidence type="ECO:0000256" key="1">
    <source>
        <dbReference type="ARBA" id="ARBA00022553"/>
    </source>
</evidence>
<dbReference type="Gene3D" id="6.10.250.690">
    <property type="match status" value="1"/>
</dbReference>